<dbReference type="GO" id="GO:0016567">
    <property type="term" value="P:protein ubiquitination"/>
    <property type="evidence" value="ECO:0007669"/>
    <property type="project" value="InterPro"/>
</dbReference>
<keyword evidence="6" id="KW-0808">Transferase</keyword>
<feature type="domain" description="NEL" evidence="7">
    <location>
        <begin position="1210"/>
        <end position="1495"/>
    </location>
</feature>
<evidence type="ECO:0000313" key="9">
    <source>
        <dbReference type="Proteomes" id="UP000294335"/>
    </source>
</evidence>
<evidence type="ECO:0000313" key="8">
    <source>
        <dbReference type="EMBL" id="SPO60006.1"/>
    </source>
</evidence>
<keyword evidence="3" id="KW-0433">Leucine-rich repeat</keyword>
<keyword evidence="6" id="KW-0833">Ubl conjugation pathway</keyword>
<comment type="caution">
    <text evidence="8">The sequence shown here is derived from an EMBL/GenBank/DDBJ whole genome shotgun (WGS) entry which is preliminary data.</text>
</comment>
<keyword evidence="6" id="KW-1035">Host cytoplasm</keyword>
<dbReference type="GO" id="GO:0061630">
    <property type="term" value="F:ubiquitin protein ligase activity"/>
    <property type="evidence" value="ECO:0007669"/>
    <property type="project" value="UniProtKB-EC"/>
</dbReference>
<dbReference type="InterPro" id="IPR029487">
    <property type="entry name" value="NEL_dom"/>
</dbReference>
<dbReference type="SMART" id="SM00369">
    <property type="entry name" value="LRR_TYP"/>
    <property type="match status" value="4"/>
</dbReference>
<reference evidence="8 9" key="1">
    <citation type="submission" date="2018-02" db="EMBL/GenBank/DDBJ databases">
        <authorList>
            <person name="Dubost A."/>
        </authorList>
    </citation>
    <scope>NUCLEOTIDE SEQUENCE [LARGE SCALE GENOMIC DNA]</scope>
    <source>
        <strain evidence="9">JV551A3</strain>
    </source>
</reference>
<evidence type="ECO:0000259" key="7">
    <source>
        <dbReference type="PROSITE" id="PS52053"/>
    </source>
</evidence>
<dbReference type="Gene3D" id="3.80.10.10">
    <property type="entry name" value="Ribonuclease Inhibitor"/>
    <property type="match status" value="1"/>
</dbReference>
<dbReference type="PANTHER" id="PTHR48051:SF1">
    <property type="entry name" value="RAS SUPPRESSOR PROTEIN 1"/>
    <property type="match status" value="1"/>
</dbReference>
<dbReference type="PANTHER" id="PTHR48051">
    <property type="match status" value="1"/>
</dbReference>
<evidence type="ECO:0000256" key="4">
    <source>
        <dbReference type="ARBA" id="ARBA00022737"/>
    </source>
</evidence>
<dbReference type="EMBL" id="OPYN01000070">
    <property type="protein sequence ID" value="SPO60006.1"/>
    <property type="molecule type" value="Genomic_DNA"/>
</dbReference>
<keyword evidence="9" id="KW-1185">Reference proteome</keyword>
<evidence type="ECO:0000256" key="6">
    <source>
        <dbReference type="PROSITE-ProRule" id="PRU01398"/>
    </source>
</evidence>
<evidence type="ECO:0000256" key="2">
    <source>
        <dbReference type="ARBA" id="ARBA00012483"/>
    </source>
</evidence>
<dbReference type="InterPro" id="IPR032675">
    <property type="entry name" value="LRR_dom_sf"/>
</dbReference>
<comment type="catalytic activity">
    <reaction evidence="1">
        <text>S-ubiquitinyl-[E2 ubiquitin-conjugating enzyme]-L-cysteine + [acceptor protein]-L-lysine = [E2 ubiquitin-conjugating enzyme]-L-cysteine + N(6)-ubiquitinyl-[acceptor protein]-L-lysine.</text>
        <dbReference type="EC" id="2.3.2.27"/>
    </reaction>
</comment>
<dbReference type="Pfam" id="PF14496">
    <property type="entry name" value="NEL"/>
    <property type="match status" value="1"/>
</dbReference>
<keyword evidence="5" id="KW-0843">Virulence</keyword>
<organism evidence="8 9">
    <name type="scientific">Pseudomonas inefficax</name>
    <dbReference type="NCBI Taxonomy" id="2078786"/>
    <lineage>
        <taxon>Bacteria</taxon>
        <taxon>Pseudomonadati</taxon>
        <taxon>Pseudomonadota</taxon>
        <taxon>Gammaproteobacteria</taxon>
        <taxon>Pseudomonadales</taxon>
        <taxon>Pseudomonadaceae</taxon>
        <taxon>Pseudomonas</taxon>
    </lineage>
</organism>
<dbReference type="Proteomes" id="UP000294335">
    <property type="component" value="Unassembled WGS sequence"/>
</dbReference>
<comment type="similarity">
    <text evidence="6">Belongs to the LRR-containing bacterial E3 ligase family.</text>
</comment>
<protein>
    <recommendedName>
        <fullName evidence="2">RING-type E3 ubiquitin transferase</fullName>
        <ecNumber evidence="2">2.3.2.27</ecNumber>
    </recommendedName>
</protein>
<gene>
    <name evidence="8" type="ORF">JV551A3_V1_700278</name>
</gene>
<accession>A0AAQ1P505</accession>
<dbReference type="Pfam" id="PF20178">
    <property type="entry name" value="ToxA_N"/>
    <property type="match status" value="1"/>
</dbReference>
<dbReference type="PROSITE" id="PS52053">
    <property type="entry name" value="NEL"/>
    <property type="match status" value="1"/>
</dbReference>
<dbReference type="InterPro" id="IPR046673">
    <property type="entry name" value="ToxA_N"/>
</dbReference>
<keyword evidence="6" id="KW-0964">Secreted</keyword>
<evidence type="ECO:0000256" key="1">
    <source>
        <dbReference type="ARBA" id="ARBA00000900"/>
    </source>
</evidence>
<evidence type="ECO:0000256" key="5">
    <source>
        <dbReference type="ARBA" id="ARBA00023026"/>
    </source>
</evidence>
<dbReference type="InterPro" id="IPR050216">
    <property type="entry name" value="LRR_domain-containing"/>
</dbReference>
<comment type="PTM">
    <text evidence="6">Ubiquitinated in the presence of host E1 ubiquitin-activating enzyme, E2 ubiquitin-conjugating enzyme and ubiquitin.</text>
</comment>
<keyword evidence="4" id="KW-0677">Repeat</keyword>
<feature type="active site" description="Glycyl thioester intermediate" evidence="6">
    <location>
        <position position="1294"/>
    </location>
</feature>
<dbReference type="GO" id="GO:0005737">
    <property type="term" value="C:cytoplasm"/>
    <property type="evidence" value="ECO:0007669"/>
    <property type="project" value="TreeGrafter"/>
</dbReference>
<dbReference type="SUPFAM" id="SSF52058">
    <property type="entry name" value="L domain-like"/>
    <property type="match status" value="1"/>
</dbReference>
<evidence type="ECO:0000256" key="3">
    <source>
        <dbReference type="ARBA" id="ARBA00022614"/>
    </source>
</evidence>
<proteinExistence type="inferred from homology"/>
<sequence length="1495" mass="165933">MRQFAAVSQKPLAYTVKDEQQATDRFIQQRLPDWLKKASVAQISELRRLLDAHKASQKRVKDATQAVAPVQQFAATQLARALSPFLPAGKSLQKLQWRDKEVELLGVSLPHLQYTYKEGPALLRLMQNFAEGATPLDGSGLYDPVTQTLVSEDIDSLVAACRSLDAGGRYQTLLTDNFRKHRAVLVGDKLAALRLAAQVALLRGQIDATEKAALDVCFTPSAEPTHNPAAALIAYPGLLSMLGYTVHEALYIQLRGHDDSDQGVILYLADGSDHPLRRYDSKLALEEALVGQLSTAEPLAAFSQRIALRERKPFLDQLALRLADAEPDLEVEGEAGHGAIGERWVAALIDRAKDDARLLLVPTADADAKASQERLATWSSAGWNLANLAGFFIPLVGAALLADLLRQVCSHTYEGMADWAEGHDHEALEHLLGVAQIAAGVAITTGAVAGAGAVVRLLQRSAFVDDLVPVSLEGGGARLWQNDLTAYACDLEQNAVLDERGLYSTGQRHWLRIADDYYEVHQPHTGGGWRLRHPLRSEAYGPAVNFNGECFWHLPQERLAAWNDPAQMLNRLWPQAQPLDPERAQAILQVAGSDLDELRGIVLDNRALPANLRDTLRRFAADQRIETFFAALGAAKAAADPALIQYCRRRPQFAGVDDAALAAAVVEQSSTLRVELFAHLVQEATTEDRVAGVVMRDFAGLPLGYALELAYSVSGEERQQIELLQRLPLPVAKKARALLQLARLSRAQQGLLLRNAYSDESGELLVQLLPRLANWSFRQRLELRAKSASGRLIAILNSQAPAEAGVVLVRAEGQFKLYDHLGASLDTEVDAPDDIFAVVVALLSPEQQSRLMLDPANPANALRRLIIKAIPATRAQLLRRLGWREQPGWFNPGQRLPDGRVGYPLGGRQSTEQGYVGQLRARLRSLYHGASEADIDEHLDRIIRSDNPFAAMLAEEDNFRLLNHRLGVWVSYARGNEAGARRLFAARLRQAWRRQLPFDTMHAELGGRILDLSGFQVSSLPELAEALDFHFVTTLVMINTPLVVEPNEFFSCFREVRRLNFSRNHLRRVPAGLRHMVNLENLQLSYNRIQWSELGSETLSGLQHLSVLDLSANPLHRLTLRFNPEPQLQALHLRHCSLVEWPAGLEQCAMLTIVDLRCNQIPEVPQAIMQMPYEFRMAFHVQNNAISARQLAGLHAPPAHAAHPEAAPMAQVPARQLWLGEAATQVQSDRWDRVFGVAGRARVMHILQALQNTKDYQRHRADLTLQVWGLLEAMDEDAELAGRVTAIAEDMTTCADSIAERFSEMHLQALIAQTNRATDVQQDGLLQLGLGLFRLERLQRFVRMDIATRESLRQLVDPIEVKLAYSVALAQEMGLPGQPSSIRYGDLANVTPAQLEAARAFVREGETVEAQAEFLALQPFWSGWVESENQQRFEEVDTHYAEQANALSAQTEQGAGAQAPQAEWDELEYRRTSDRYRLVVEFTKEILQARPDHGA</sequence>
<name>A0AAQ1P505_9PSED</name>
<dbReference type="InterPro" id="IPR003591">
    <property type="entry name" value="Leu-rich_rpt_typical-subtyp"/>
</dbReference>
<dbReference type="EC" id="2.3.2.27" evidence="2"/>
<dbReference type="GO" id="GO:0005576">
    <property type="term" value="C:extracellular region"/>
    <property type="evidence" value="ECO:0007669"/>
    <property type="project" value="UniProtKB-UniRule"/>
</dbReference>
<keyword evidence="6" id="KW-0832">Ubl conjugation</keyword>
<dbReference type="RefSeq" id="WP_133970955.1">
    <property type="nucleotide sequence ID" value="NZ_OPYN01000070.1"/>
</dbReference>
<dbReference type="Gene3D" id="1.20.58.360">
    <property type="entry name" value="Shigella T3SS effector IpaH defines"/>
    <property type="match status" value="1"/>
</dbReference>